<sequence length="248" mass="28413">MESLAAQLHVVAENDPKPMLPPELERIIFEMAVEDLVHNLPPTYCALNLQLTARRVRSWIRPLLYRMLKATTHAPKNVFPNFEKYEALKIEEIGPFIKYFIYDVYRSSQSHLLHTLRHCPNIEDLAIWWDANKMGQIYPAISSLKHVKRLYSGLGGLTIEQIQESPIFQNVTHLDLLGLPPKHLLQELKNLTHFGTNTAFRFDEGHSLLRKVQSVLDLILAIPQLQVAKVLHDSSPDAVAVNIDFKDI</sequence>
<dbReference type="EMBL" id="NHTK01000914">
    <property type="protein sequence ID" value="PPR04605.1"/>
    <property type="molecule type" value="Genomic_DNA"/>
</dbReference>
<keyword evidence="2" id="KW-1185">Reference proteome</keyword>
<gene>
    <name evidence="1" type="ORF">CVT24_011761</name>
</gene>
<dbReference type="InParanoid" id="A0A409YNK9"/>
<organism evidence="1 2">
    <name type="scientific">Panaeolus cyanescens</name>
    <dbReference type="NCBI Taxonomy" id="181874"/>
    <lineage>
        <taxon>Eukaryota</taxon>
        <taxon>Fungi</taxon>
        <taxon>Dikarya</taxon>
        <taxon>Basidiomycota</taxon>
        <taxon>Agaricomycotina</taxon>
        <taxon>Agaricomycetes</taxon>
        <taxon>Agaricomycetidae</taxon>
        <taxon>Agaricales</taxon>
        <taxon>Agaricineae</taxon>
        <taxon>Galeropsidaceae</taxon>
        <taxon>Panaeolus</taxon>
    </lineage>
</organism>
<name>A0A409YNK9_9AGAR</name>
<accession>A0A409YNK9</accession>
<evidence type="ECO:0008006" key="3">
    <source>
        <dbReference type="Google" id="ProtNLM"/>
    </source>
</evidence>
<reference evidence="1 2" key="1">
    <citation type="journal article" date="2018" name="Evol. Lett.">
        <title>Horizontal gene cluster transfer increased hallucinogenic mushroom diversity.</title>
        <authorList>
            <person name="Reynolds H.T."/>
            <person name="Vijayakumar V."/>
            <person name="Gluck-Thaler E."/>
            <person name="Korotkin H.B."/>
            <person name="Matheny P.B."/>
            <person name="Slot J.C."/>
        </authorList>
    </citation>
    <scope>NUCLEOTIDE SEQUENCE [LARGE SCALE GENOMIC DNA]</scope>
    <source>
        <strain evidence="1 2">2629</strain>
    </source>
</reference>
<protein>
    <recommendedName>
        <fullName evidence="3">F-box domain-containing protein</fullName>
    </recommendedName>
</protein>
<dbReference type="AlphaFoldDB" id="A0A409YNK9"/>
<dbReference type="OrthoDB" id="2900663at2759"/>
<dbReference type="Proteomes" id="UP000284842">
    <property type="component" value="Unassembled WGS sequence"/>
</dbReference>
<proteinExistence type="predicted"/>
<evidence type="ECO:0000313" key="2">
    <source>
        <dbReference type="Proteomes" id="UP000284842"/>
    </source>
</evidence>
<evidence type="ECO:0000313" key="1">
    <source>
        <dbReference type="EMBL" id="PPR04605.1"/>
    </source>
</evidence>
<comment type="caution">
    <text evidence="1">The sequence shown here is derived from an EMBL/GenBank/DDBJ whole genome shotgun (WGS) entry which is preliminary data.</text>
</comment>